<evidence type="ECO:0000313" key="2">
    <source>
        <dbReference type="Proteomes" id="UP001055879"/>
    </source>
</evidence>
<proteinExistence type="predicted"/>
<keyword evidence="2" id="KW-1185">Reference proteome</keyword>
<protein>
    <submittedName>
        <fullName evidence="1">Uncharacterized protein</fullName>
    </submittedName>
</protein>
<dbReference type="EMBL" id="CM042054">
    <property type="protein sequence ID" value="KAI3706229.1"/>
    <property type="molecule type" value="Genomic_DNA"/>
</dbReference>
<organism evidence="1 2">
    <name type="scientific">Arctium lappa</name>
    <name type="common">Greater burdock</name>
    <name type="synonym">Lappa major</name>
    <dbReference type="NCBI Taxonomy" id="4217"/>
    <lineage>
        <taxon>Eukaryota</taxon>
        <taxon>Viridiplantae</taxon>
        <taxon>Streptophyta</taxon>
        <taxon>Embryophyta</taxon>
        <taxon>Tracheophyta</taxon>
        <taxon>Spermatophyta</taxon>
        <taxon>Magnoliopsida</taxon>
        <taxon>eudicotyledons</taxon>
        <taxon>Gunneridae</taxon>
        <taxon>Pentapetalae</taxon>
        <taxon>asterids</taxon>
        <taxon>campanulids</taxon>
        <taxon>Asterales</taxon>
        <taxon>Asteraceae</taxon>
        <taxon>Carduoideae</taxon>
        <taxon>Cardueae</taxon>
        <taxon>Arctiinae</taxon>
        <taxon>Arctium</taxon>
    </lineage>
</organism>
<dbReference type="Proteomes" id="UP001055879">
    <property type="component" value="Linkage Group LG08"/>
</dbReference>
<reference evidence="1 2" key="2">
    <citation type="journal article" date="2022" name="Mol. Ecol. Resour.">
        <title>The genomes of chicory, endive, great burdock and yacon provide insights into Asteraceae paleo-polyploidization history and plant inulin production.</title>
        <authorList>
            <person name="Fan W."/>
            <person name="Wang S."/>
            <person name="Wang H."/>
            <person name="Wang A."/>
            <person name="Jiang F."/>
            <person name="Liu H."/>
            <person name="Zhao H."/>
            <person name="Xu D."/>
            <person name="Zhang Y."/>
        </authorList>
    </citation>
    <scope>NUCLEOTIDE SEQUENCE [LARGE SCALE GENOMIC DNA]</scope>
    <source>
        <strain evidence="2">cv. Niubang</strain>
    </source>
</reference>
<accession>A0ACB9A7R8</accession>
<sequence length="551" mass="61864">MITSTDHHYVFQDTDLEIYKALLRNDWNSANKIFEEHPELRTKPINRRLETPLMIAVGTNCSHRFVRMLVSSLRDDNLIWDALHARNCEGDTALHYAAKVGNLWDATLLMSHSSGAEIALLTNDAGETPLLYAAWLGRKKEMLEYLFYKTGVYDSPTSGIPNESLIRGDLLTPAIDAGFVVLPVPKSKITGMTNQLDAQNEESIDVELPDDRCTSKEWFKNILLYLEKRNQDVAWTILGSTIAEAVNCGNYEVIEECIIAYPSTIWATFPGFYLFHSAIHQRQERVYNLVYQMTNYKAFVASYVDPDTNENALHIAAKLAPSHRLNTTTGAALQMQRELQWFNEIKNNFIEPAYIEEVNVKGKTPRMVFTEEHENLLKEGQKWMKGTASSSTVVAALIVTVAFAAAFTVPGGNKSDGKDEGKPVYLDKGSFMLFIISDAIALFSSVTSVLMFLGILTSRYAEGDFLYALPKKMMIGLLSLFLSLAATMVAFGATLSLVLQDKVTWIAVPLVIITSIPVALYAGLQFPLLIELFYNTYGPSIFHRQHRRMIH</sequence>
<evidence type="ECO:0000313" key="1">
    <source>
        <dbReference type="EMBL" id="KAI3706229.1"/>
    </source>
</evidence>
<reference evidence="2" key="1">
    <citation type="journal article" date="2022" name="Mol. Ecol. Resour.">
        <title>The genomes of chicory, endive, great burdock and yacon provide insights into Asteraceae palaeo-polyploidization history and plant inulin production.</title>
        <authorList>
            <person name="Fan W."/>
            <person name="Wang S."/>
            <person name="Wang H."/>
            <person name="Wang A."/>
            <person name="Jiang F."/>
            <person name="Liu H."/>
            <person name="Zhao H."/>
            <person name="Xu D."/>
            <person name="Zhang Y."/>
        </authorList>
    </citation>
    <scope>NUCLEOTIDE SEQUENCE [LARGE SCALE GENOMIC DNA]</scope>
    <source>
        <strain evidence="2">cv. Niubang</strain>
    </source>
</reference>
<comment type="caution">
    <text evidence="1">The sequence shown here is derived from an EMBL/GenBank/DDBJ whole genome shotgun (WGS) entry which is preliminary data.</text>
</comment>
<name>A0ACB9A7R8_ARCLA</name>
<gene>
    <name evidence="1" type="ORF">L6452_23828</name>
</gene>